<dbReference type="Proteomes" id="UP001333110">
    <property type="component" value="Unassembled WGS sequence"/>
</dbReference>
<accession>A0AAN7RTL6</accession>
<name>A0AAN7RTL6_MYCAM</name>
<organism evidence="1 2">
    <name type="scientific">Mycteria americana</name>
    <name type="common">Wood stork</name>
    <dbReference type="NCBI Taxonomy" id="33587"/>
    <lineage>
        <taxon>Eukaryota</taxon>
        <taxon>Metazoa</taxon>
        <taxon>Chordata</taxon>
        <taxon>Craniata</taxon>
        <taxon>Vertebrata</taxon>
        <taxon>Euteleostomi</taxon>
        <taxon>Archelosauria</taxon>
        <taxon>Archosauria</taxon>
        <taxon>Dinosauria</taxon>
        <taxon>Saurischia</taxon>
        <taxon>Theropoda</taxon>
        <taxon>Coelurosauria</taxon>
        <taxon>Aves</taxon>
        <taxon>Neognathae</taxon>
        <taxon>Neoaves</taxon>
        <taxon>Aequornithes</taxon>
        <taxon>Ciconiiformes</taxon>
        <taxon>Ciconiidae</taxon>
        <taxon>Mycteria</taxon>
    </lineage>
</organism>
<gene>
    <name evidence="1" type="ORF">QYF61_009864</name>
</gene>
<proteinExistence type="predicted"/>
<keyword evidence="2" id="KW-1185">Reference proteome</keyword>
<evidence type="ECO:0000313" key="2">
    <source>
        <dbReference type="Proteomes" id="UP001333110"/>
    </source>
</evidence>
<reference evidence="1 2" key="1">
    <citation type="journal article" date="2023" name="J. Hered.">
        <title>Chromosome-level genome of the wood stork (Mycteria americana) provides insight into avian chromosome evolution.</title>
        <authorList>
            <person name="Flamio R. Jr."/>
            <person name="Ramstad K.M."/>
        </authorList>
    </citation>
    <scope>NUCLEOTIDE SEQUENCE [LARGE SCALE GENOMIC DNA]</scope>
    <source>
        <strain evidence="1">JAX WOST 10</strain>
    </source>
</reference>
<comment type="caution">
    <text evidence="1">The sequence shown here is derived from an EMBL/GenBank/DDBJ whole genome shotgun (WGS) entry which is preliminary data.</text>
</comment>
<sequence>MQQCRQKTQLKCWTGPEQATDISLGHSAHHDGHFLLPPQARTQLLSPVIESSKEWELFYGQGERLRNPANHVLAIPEWICFQCSVGGVSGSAFDLRLQCISGPKSLLSHEVTGTVENGKCRGGEYLEFSKIFDSLSCSSFMTKLEMNGFRAITVRQGSYSEELDRLEKWADWNLMKAKKSKGEVLHLEEEPAHAGMQAVDWLPRKQVHRKGCWVLGDTQLNMRQQCAFAANRTNHCHPEPSRPTKATKSIRGLTNMTCEERLREVGLPILEKTCLKGDLLLSTTTFSEETEKMDLISGSAQKVEHGEF</sequence>
<dbReference type="AlphaFoldDB" id="A0AAN7RTL6"/>
<evidence type="ECO:0000313" key="1">
    <source>
        <dbReference type="EMBL" id="KAK4808561.1"/>
    </source>
</evidence>
<protein>
    <submittedName>
        <fullName evidence="1">Uncharacterized protein</fullName>
    </submittedName>
</protein>
<dbReference type="EMBL" id="JAUNZN010000024">
    <property type="protein sequence ID" value="KAK4808561.1"/>
    <property type="molecule type" value="Genomic_DNA"/>
</dbReference>